<evidence type="ECO:0000256" key="1">
    <source>
        <dbReference type="SAM" id="MobiDB-lite"/>
    </source>
</evidence>
<feature type="region of interest" description="Disordered" evidence="1">
    <location>
        <begin position="136"/>
        <end position="283"/>
    </location>
</feature>
<dbReference type="Proteomes" id="UP001152049">
    <property type="component" value="Unassembled WGS sequence"/>
</dbReference>
<reference evidence="2" key="1">
    <citation type="submission" date="2022-09" db="EMBL/GenBank/DDBJ databases">
        <title>Fusarium specimens isolated from Avocado Roots.</title>
        <authorList>
            <person name="Stajich J."/>
            <person name="Roper C."/>
            <person name="Heimlech-Rivalta G."/>
        </authorList>
    </citation>
    <scope>NUCLEOTIDE SEQUENCE</scope>
    <source>
        <strain evidence="2">CF00136</strain>
    </source>
</reference>
<feature type="compositionally biased region" description="Basic and acidic residues" evidence="1">
    <location>
        <begin position="176"/>
        <end position="195"/>
    </location>
</feature>
<keyword evidence="3" id="KW-1185">Reference proteome</keyword>
<dbReference type="OrthoDB" id="5138733at2759"/>
<accession>A0A9W8VLH4</accession>
<proteinExistence type="predicted"/>
<sequence length="283" mass="31636">MPPIQQKVMVKGRYAHREIKSSDIPFVRDDSGNTKFKKAVKEYIDSSKTKSGIPGSIFTKWRDRSERDELYDMARGFLENKGLGFWPDGPTGSDTQLFRYPRDHDRLVSLLAQLFFRVNTQSKQTVARQQAALRKRGFSDSLDQSSSSAIQSSPNTNRTTAVGSPDPISSPIYHRTPSEEIDLYHGPKSEDEYRPAVKRRGKRSAAAPTEEQSQLAKLPRHNENDLRDPFESFAVSPFQIQTQSPNVAGQRASFDTIGALGSSPEPRIAEDTTSGPLSILPNH</sequence>
<gene>
    <name evidence="2" type="ORF">NW762_000282</name>
</gene>
<feature type="compositionally biased region" description="Basic and acidic residues" evidence="1">
    <location>
        <begin position="220"/>
        <end position="230"/>
    </location>
</feature>
<protein>
    <submittedName>
        <fullName evidence="2">Uncharacterized protein</fullName>
    </submittedName>
</protein>
<feature type="compositionally biased region" description="Low complexity" evidence="1">
    <location>
        <begin position="139"/>
        <end position="153"/>
    </location>
</feature>
<evidence type="ECO:0000313" key="2">
    <source>
        <dbReference type="EMBL" id="KAJ4271578.1"/>
    </source>
</evidence>
<name>A0A9W8VLH4_9HYPO</name>
<dbReference type="EMBL" id="JAOQAZ010000001">
    <property type="protein sequence ID" value="KAJ4271578.1"/>
    <property type="molecule type" value="Genomic_DNA"/>
</dbReference>
<evidence type="ECO:0000313" key="3">
    <source>
        <dbReference type="Proteomes" id="UP001152049"/>
    </source>
</evidence>
<feature type="compositionally biased region" description="Polar residues" evidence="1">
    <location>
        <begin position="238"/>
        <end position="247"/>
    </location>
</feature>
<organism evidence="2 3">
    <name type="scientific">Fusarium torreyae</name>
    <dbReference type="NCBI Taxonomy" id="1237075"/>
    <lineage>
        <taxon>Eukaryota</taxon>
        <taxon>Fungi</taxon>
        <taxon>Dikarya</taxon>
        <taxon>Ascomycota</taxon>
        <taxon>Pezizomycotina</taxon>
        <taxon>Sordariomycetes</taxon>
        <taxon>Hypocreomycetidae</taxon>
        <taxon>Hypocreales</taxon>
        <taxon>Nectriaceae</taxon>
        <taxon>Fusarium</taxon>
    </lineage>
</organism>
<comment type="caution">
    <text evidence="2">The sequence shown here is derived from an EMBL/GenBank/DDBJ whole genome shotgun (WGS) entry which is preliminary data.</text>
</comment>
<dbReference type="AlphaFoldDB" id="A0A9W8VLH4"/>